<accession>A0ABS6FDZ7</accession>
<organism evidence="1 2">
    <name type="scientific">Peptoniphilus ovalis</name>
    <dbReference type="NCBI Taxonomy" id="2841503"/>
    <lineage>
        <taxon>Bacteria</taxon>
        <taxon>Bacillati</taxon>
        <taxon>Bacillota</taxon>
        <taxon>Tissierellia</taxon>
        <taxon>Tissierellales</taxon>
        <taxon>Peptoniphilaceae</taxon>
        <taxon>Peptoniphilus</taxon>
    </lineage>
</organism>
<dbReference type="EMBL" id="JAHLQO010000001">
    <property type="protein sequence ID" value="MBU5668405.1"/>
    <property type="molecule type" value="Genomic_DNA"/>
</dbReference>
<sequence length="72" mass="8213">MKNKNICPKCGSKDILFIYGGMESSAYGNVIRVGITMLNIVEVKRYVCCNCGFSEEWIDLDDIPKLKKKFED</sequence>
<dbReference type="Proteomes" id="UP000783742">
    <property type="component" value="Unassembled WGS sequence"/>
</dbReference>
<proteinExistence type="predicted"/>
<evidence type="ECO:0000313" key="1">
    <source>
        <dbReference type="EMBL" id="MBU5668405.1"/>
    </source>
</evidence>
<name>A0ABS6FDZ7_9FIRM</name>
<evidence type="ECO:0000313" key="2">
    <source>
        <dbReference type="Proteomes" id="UP000783742"/>
    </source>
</evidence>
<gene>
    <name evidence="1" type="ORF">KQI68_00975</name>
</gene>
<reference evidence="1 2" key="1">
    <citation type="submission" date="2021-06" db="EMBL/GenBank/DDBJ databases">
        <authorList>
            <person name="Sun Q."/>
            <person name="Li D."/>
        </authorList>
    </citation>
    <scope>NUCLEOTIDE SEQUENCE [LARGE SCALE GENOMIC DNA]</scope>
    <source>
        <strain evidence="1 2">MSJ-1</strain>
    </source>
</reference>
<keyword evidence="2" id="KW-1185">Reference proteome</keyword>
<comment type="caution">
    <text evidence="1">The sequence shown here is derived from an EMBL/GenBank/DDBJ whole genome shotgun (WGS) entry which is preliminary data.</text>
</comment>
<dbReference type="RefSeq" id="WP_216548135.1">
    <property type="nucleotide sequence ID" value="NZ_JAHLQO010000001.1"/>
</dbReference>
<evidence type="ECO:0008006" key="3">
    <source>
        <dbReference type="Google" id="ProtNLM"/>
    </source>
</evidence>
<protein>
    <recommendedName>
        <fullName evidence="3">Nucleic-acid-binding protein containing Zn-ribbon domain (DUF2082)</fullName>
    </recommendedName>
</protein>